<dbReference type="Pfam" id="PF10340">
    <property type="entry name" value="Say1_Mug180"/>
    <property type="match status" value="1"/>
</dbReference>
<proteinExistence type="predicted"/>
<dbReference type="EMBL" id="JADNRY010000388">
    <property type="protein sequence ID" value="KAF9058391.1"/>
    <property type="molecule type" value="Genomic_DNA"/>
</dbReference>
<evidence type="ECO:0000313" key="3">
    <source>
        <dbReference type="Proteomes" id="UP000772434"/>
    </source>
</evidence>
<comment type="caution">
    <text evidence="2">The sequence shown here is derived from an EMBL/GenBank/DDBJ whole genome shotgun (WGS) entry which is preliminary data.</text>
</comment>
<dbReference type="AlphaFoldDB" id="A0A9P5P7Y4"/>
<keyword evidence="1 2" id="KW-0378">Hydrolase</keyword>
<accession>A0A9P5P7Y4</accession>
<dbReference type="InterPro" id="IPR029058">
    <property type="entry name" value="AB_hydrolase_fold"/>
</dbReference>
<reference evidence="2" key="1">
    <citation type="submission" date="2020-11" db="EMBL/GenBank/DDBJ databases">
        <authorList>
            <consortium name="DOE Joint Genome Institute"/>
            <person name="Ahrendt S."/>
            <person name="Riley R."/>
            <person name="Andreopoulos W."/>
            <person name="Labutti K."/>
            <person name="Pangilinan J."/>
            <person name="Ruiz-Duenas F.J."/>
            <person name="Barrasa J.M."/>
            <person name="Sanchez-Garcia M."/>
            <person name="Camarero S."/>
            <person name="Miyauchi S."/>
            <person name="Serrano A."/>
            <person name="Linde D."/>
            <person name="Babiker R."/>
            <person name="Drula E."/>
            <person name="Ayuso-Fernandez I."/>
            <person name="Pacheco R."/>
            <person name="Padilla G."/>
            <person name="Ferreira P."/>
            <person name="Barriuso J."/>
            <person name="Kellner H."/>
            <person name="Castanera R."/>
            <person name="Alfaro M."/>
            <person name="Ramirez L."/>
            <person name="Pisabarro A.G."/>
            <person name="Kuo A."/>
            <person name="Tritt A."/>
            <person name="Lipzen A."/>
            <person name="He G."/>
            <person name="Yan M."/>
            <person name="Ng V."/>
            <person name="Cullen D."/>
            <person name="Martin F."/>
            <person name="Rosso M.-N."/>
            <person name="Henrissat B."/>
            <person name="Hibbett D."/>
            <person name="Martinez A.T."/>
            <person name="Grigoriev I.V."/>
        </authorList>
    </citation>
    <scope>NUCLEOTIDE SEQUENCE</scope>
    <source>
        <strain evidence="2">AH 40177</strain>
    </source>
</reference>
<dbReference type="Proteomes" id="UP000772434">
    <property type="component" value="Unassembled WGS sequence"/>
</dbReference>
<dbReference type="InterPro" id="IPR019436">
    <property type="entry name" value="Say1-like"/>
</dbReference>
<sequence length="334" mass="36625">MLLSALTSPLQKDKPFKRAIFDASVRYLTSDISISQMQSLSKSGVVVYQEWANAMGIDSKIEELGKEAKLLWVGPQSADRIVLYIPGGGYVNPITDYMIQFFHRIQQETNKKMKGEEIAVVVLDYSQFPSTFPTQLIQLISAVERLFTAGVKPSGLTLIGDSAGANIILQFLSHTLHPIPEIPPSPLSTRDTMNSLQGVCLISPWVGLNEATPSHFQNDAYDILASKTLLYWGSAYVAKVPGFMHHYIKVSCAPKNWFDGIGKLVNRVLITAGGSEVLLDDAVNLKETLAKVHPDVNIDIEVGGVHDEPILDSGANVKTLGRVAYVMIDWLAAE</sequence>
<gene>
    <name evidence="2" type="ORF">BDP27DRAFT_1241347</name>
</gene>
<dbReference type="PANTHER" id="PTHR48081:SF31">
    <property type="entry name" value="STERYL ACETYL HYDROLASE MUG81-RELATED"/>
    <property type="match status" value="1"/>
</dbReference>
<dbReference type="PANTHER" id="PTHR48081">
    <property type="entry name" value="AB HYDROLASE SUPERFAMILY PROTEIN C4A8.06C"/>
    <property type="match status" value="1"/>
</dbReference>
<evidence type="ECO:0000256" key="1">
    <source>
        <dbReference type="ARBA" id="ARBA00022801"/>
    </source>
</evidence>
<evidence type="ECO:0000313" key="2">
    <source>
        <dbReference type="EMBL" id="KAF9058391.1"/>
    </source>
</evidence>
<dbReference type="GO" id="GO:0016787">
    <property type="term" value="F:hydrolase activity"/>
    <property type="evidence" value="ECO:0007669"/>
    <property type="project" value="UniProtKB-KW"/>
</dbReference>
<name>A0A9P5P7Y4_9AGAR</name>
<dbReference type="Gene3D" id="3.40.50.1820">
    <property type="entry name" value="alpha/beta hydrolase"/>
    <property type="match status" value="1"/>
</dbReference>
<dbReference type="OrthoDB" id="2152029at2759"/>
<protein>
    <submittedName>
        <fullName evidence="2">Alpha/Beta hydrolase protein</fullName>
    </submittedName>
</protein>
<dbReference type="SUPFAM" id="SSF53474">
    <property type="entry name" value="alpha/beta-Hydrolases"/>
    <property type="match status" value="1"/>
</dbReference>
<dbReference type="InterPro" id="IPR050300">
    <property type="entry name" value="GDXG_lipolytic_enzyme"/>
</dbReference>
<organism evidence="2 3">
    <name type="scientific">Rhodocollybia butyracea</name>
    <dbReference type="NCBI Taxonomy" id="206335"/>
    <lineage>
        <taxon>Eukaryota</taxon>
        <taxon>Fungi</taxon>
        <taxon>Dikarya</taxon>
        <taxon>Basidiomycota</taxon>
        <taxon>Agaricomycotina</taxon>
        <taxon>Agaricomycetes</taxon>
        <taxon>Agaricomycetidae</taxon>
        <taxon>Agaricales</taxon>
        <taxon>Marasmiineae</taxon>
        <taxon>Omphalotaceae</taxon>
        <taxon>Rhodocollybia</taxon>
    </lineage>
</organism>
<keyword evidence="3" id="KW-1185">Reference proteome</keyword>